<dbReference type="WBParaSite" id="RSKR_0000590600.1">
    <property type="protein sequence ID" value="RSKR_0000590600.1"/>
    <property type="gene ID" value="RSKR_0000590600"/>
</dbReference>
<evidence type="ECO:0000313" key="1">
    <source>
        <dbReference type="Proteomes" id="UP000095286"/>
    </source>
</evidence>
<reference evidence="2" key="1">
    <citation type="submission" date="2016-11" db="UniProtKB">
        <authorList>
            <consortium name="WormBaseParasite"/>
        </authorList>
    </citation>
    <scope>IDENTIFICATION</scope>
    <source>
        <strain evidence="2">KR3021</strain>
    </source>
</reference>
<dbReference type="Proteomes" id="UP000095286">
    <property type="component" value="Unplaced"/>
</dbReference>
<proteinExistence type="predicted"/>
<accession>A0AC35TZS3</accession>
<organism evidence="1 2">
    <name type="scientific">Rhabditophanes sp. KR3021</name>
    <dbReference type="NCBI Taxonomy" id="114890"/>
    <lineage>
        <taxon>Eukaryota</taxon>
        <taxon>Metazoa</taxon>
        <taxon>Ecdysozoa</taxon>
        <taxon>Nematoda</taxon>
        <taxon>Chromadorea</taxon>
        <taxon>Rhabditida</taxon>
        <taxon>Tylenchina</taxon>
        <taxon>Panagrolaimomorpha</taxon>
        <taxon>Strongyloidoidea</taxon>
        <taxon>Alloionematidae</taxon>
        <taxon>Rhabditophanes</taxon>
    </lineage>
</organism>
<name>A0AC35TZS3_9BILA</name>
<sequence length="616" mass="71011">MIDVDSVVDVVGDDSVITSFFPALEEEAVFMDLDALPTEDPYTYQVEVEPDLEEGNFDYECMVSDEAMYYEECQLLPDITRHQGVTGRKPRTMRTKKNRLLTSVTVNKLKELVAIDQKGGNGDIPKAPFKRVLRPARDRKQYKHGTEHGNCKNSRPPTQKPPIPTTTHIDAKTPLDESMCYVNSGRDPPYRQNRYEIALFVTRTLKITPLFLMARCVDCHVDTHLDQRYFNFVLPYNPFEVLRNRPYEKDAKRGEKDDSVGPSSSTNCIFQIQIQIPFEHIHLIDPHPKHVLMKLKTRINPAWVDIRNNSTGLWTGKLGERLEMARVTSAECLHAHLQQLKDRMAEEDTLEFTFIKKNMVWLNHLIKADFGFFGSVIDDSTKDKASIRKILKQKMEGSSTTRRVKKISTRQMQSFRHLPELMTHPYDNNYAFEISDPEMLKHLVMTFKVTVLHPPVDGKHYVLTGIETGYQICVAFPVLMSFIETKQYDGIKCRFVLDQSLIIESEEEVDVEGGEDEECVSVDEEELSIKEDCQMMDPQLQGHQIEGAQLQNDQMLGNIRPSFQIQEPYQLHQPQEMQLCEDNQHGLNPFSQHIKTGQLQYQQNDTTPEEKTILLI</sequence>
<evidence type="ECO:0000313" key="2">
    <source>
        <dbReference type="WBParaSite" id="RSKR_0000590600.1"/>
    </source>
</evidence>
<protein>
    <submittedName>
        <fullName evidence="2">SWIM-type domain-containing protein</fullName>
    </submittedName>
</protein>